<comment type="subcellular location">
    <subcellularLocation>
        <location evidence="2">Cytoplasm</location>
    </subcellularLocation>
</comment>
<dbReference type="GO" id="GO:0005737">
    <property type="term" value="C:cytoplasm"/>
    <property type="evidence" value="ECO:0007669"/>
    <property type="project" value="UniProtKB-SubCell"/>
</dbReference>
<name>A0ABD1FHI8_HYPHA</name>
<dbReference type="GO" id="GO:0008768">
    <property type="term" value="F:UDP-sugar diphosphatase activity"/>
    <property type="evidence" value="ECO:0007669"/>
    <property type="project" value="UniProtKB-EC"/>
</dbReference>
<dbReference type="EC" id="3.6.1.45" evidence="9"/>
<dbReference type="FunFam" id="3.90.79.10:FF:000035">
    <property type="entry name" value="Uridine diphosphate glucose pyrophosphatase"/>
    <property type="match status" value="1"/>
</dbReference>
<dbReference type="AlphaFoldDB" id="A0ABD1FHI8"/>
<evidence type="ECO:0000256" key="9">
    <source>
        <dbReference type="ARBA" id="ARBA00066480"/>
    </source>
</evidence>
<evidence type="ECO:0000256" key="6">
    <source>
        <dbReference type="ARBA" id="ARBA00022842"/>
    </source>
</evidence>
<evidence type="ECO:0000256" key="3">
    <source>
        <dbReference type="ARBA" id="ARBA00011738"/>
    </source>
</evidence>
<comment type="function">
    <text evidence="8">Hydrolyzes UDP-glucose to glucose 1-phosphate and UMP and ADP-ribose to ribose 5-phosphate and AMP. The physiological substrate is probably UDP-glucose. Poor activity on other substrates such as ADP-glucose, CDP-glucose, GDP-glucose and GDP-mannose.</text>
</comment>
<dbReference type="InterPro" id="IPR015797">
    <property type="entry name" value="NUDIX_hydrolase-like_dom_sf"/>
</dbReference>
<accession>A0ABD1FHI8</accession>
<dbReference type="NCBIfam" id="TIGR00052">
    <property type="entry name" value="nudix-type nucleoside diphosphatase, YffH/AdpP family"/>
    <property type="match status" value="1"/>
</dbReference>
<organism evidence="13 14">
    <name type="scientific">Hypothenemus hampei</name>
    <name type="common">Coffee berry borer</name>
    <dbReference type="NCBI Taxonomy" id="57062"/>
    <lineage>
        <taxon>Eukaryota</taxon>
        <taxon>Metazoa</taxon>
        <taxon>Ecdysozoa</taxon>
        <taxon>Arthropoda</taxon>
        <taxon>Hexapoda</taxon>
        <taxon>Insecta</taxon>
        <taxon>Pterygota</taxon>
        <taxon>Neoptera</taxon>
        <taxon>Endopterygota</taxon>
        <taxon>Coleoptera</taxon>
        <taxon>Polyphaga</taxon>
        <taxon>Cucujiformia</taxon>
        <taxon>Curculionidae</taxon>
        <taxon>Scolytinae</taxon>
        <taxon>Hypothenemus</taxon>
    </lineage>
</organism>
<comment type="caution">
    <text evidence="13">The sequence shown here is derived from an EMBL/GenBank/DDBJ whole genome shotgun (WGS) entry which is preliminary data.</text>
</comment>
<comment type="catalytic activity">
    <reaction evidence="7">
        <text>UDP-sugar + H2O = UMP + alpha-D-aldose 1-phosphate.</text>
        <dbReference type="EC" id="3.6.1.45"/>
    </reaction>
</comment>
<evidence type="ECO:0000256" key="5">
    <source>
        <dbReference type="ARBA" id="ARBA00022801"/>
    </source>
</evidence>
<reference evidence="13 14" key="1">
    <citation type="submission" date="2024-05" db="EMBL/GenBank/DDBJ databases">
        <title>Genetic variation in Jamaican populations of the coffee berry borer (Hypothenemus hampei).</title>
        <authorList>
            <person name="Errbii M."/>
            <person name="Myrie A."/>
        </authorList>
    </citation>
    <scope>NUCLEOTIDE SEQUENCE [LARGE SCALE GENOMIC DNA]</scope>
    <source>
        <strain evidence="13">JA-Hopewell-2020-01-JO</strain>
        <tissue evidence="13">Whole body</tissue>
    </source>
</reference>
<evidence type="ECO:0000313" key="14">
    <source>
        <dbReference type="Proteomes" id="UP001566132"/>
    </source>
</evidence>
<evidence type="ECO:0000259" key="12">
    <source>
        <dbReference type="PROSITE" id="PS51462"/>
    </source>
</evidence>
<dbReference type="EMBL" id="JBDJPC010000001">
    <property type="protein sequence ID" value="KAL1518375.1"/>
    <property type="molecule type" value="Genomic_DNA"/>
</dbReference>
<comment type="subunit">
    <text evidence="3">Homodimer.</text>
</comment>
<dbReference type="Proteomes" id="UP001566132">
    <property type="component" value="Unassembled WGS sequence"/>
</dbReference>
<sequence length="211" mass="23790">MEKISNVIMRPLERSIYLKPYTMHFTQNGQEKSWDLLGVHDSVAIIIYNITRNVLVLVKQFRPAVYLGSINIEDRKLDCPIDIVKYPPENGITIELCAGIVDKTLSLAEIAKEEVLEECGYDVPLNALQFINQYRSGVGTSASIQTAFYCEVTDDMKVSHGGGTNDELIETVEMSVDEIRKYVTQKGVVVNSPPSFLFGIYWFLLNKCSKL</sequence>
<dbReference type="Gene3D" id="3.90.79.10">
    <property type="entry name" value="Nucleoside Triphosphate Pyrophosphohydrolase"/>
    <property type="match status" value="1"/>
</dbReference>
<dbReference type="CDD" id="cd18887">
    <property type="entry name" value="NUDIX_UGPPase_Nudt14"/>
    <property type="match status" value="1"/>
</dbReference>
<keyword evidence="5" id="KW-0378">Hydrolase</keyword>
<dbReference type="PANTHER" id="PTHR11839">
    <property type="entry name" value="UDP/ADP-SUGAR PYROPHOSPHATASE"/>
    <property type="match status" value="1"/>
</dbReference>
<dbReference type="InterPro" id="IPR004385">
    <property type="entry name" value="NDP_pyrophosphatase"/>
</dbReference>
<evidence type="ECO:0000313" key="13">
    <source>
        <dbReference type="EMBL" id="KAL1518375.1"/>
    </source>
</evidence>
<dbReference type="InterPro" id="IPR000086">
    <property type="entry name" value="NUDIX_hydrolase_dom"/>
</dbReference>
<protein>
    <recommendedName>
        <fullName evidence="10">Uridine diphosphate glucose pyrophosphatase NUDT14</fullName>
        <ecNumber evidence="9">3.6.1.45</ecNumber>
    </recommendedName>
    <alternativeName>
        <fullName evidence="11">Nucleoside diphosphate-linked moiety X motif 14</fullName>
    </alternativeName>
</protein>
<gene>
    <name evidence="13" type="ORF">ABEB36_002007</name>
</gene>
<evidence type="ECO:0000256" key="1">
    <source>
        <dbReference type="ARBA" id="ARBA00001946"/>
    </source>
</evidence>
<evidence type="ECO:0000256" key="4">
    <source>
        <dbReference type="ARBA" id="ARBA00022490"/>
    </source>
</evidence>
<dbReference type="PROSITE" id="PS51462">
    <property type="entry name" value="NUDIX"/>
    <property type="match status" value="1"/>
</dbReference>
<keyword evidence="4" id="KW-0963">Cytoplasm</keyword>
<evidence type="ECO:0000256" key="2">
    <source>
        <dbReference type="ARBA" id="ARBA00004496"/>
    </source>
</evidence>
<keyword evidence="6" id="KW-0460">Magnesium</keyword>
<evidence type="ECO:0000256" key="7">
    <source>
        <dbReference type="ARBA" id="ARBA00051086"/>
    </source>
</evidence>
<dbReference type="SUPFAM" id="SSF55811">
    <property type="entry name" value="Nudix"/>
    <property type="match status" value="1"/>
</dbReference>
<dbReference type="PANTHER" id="PTHR11839:SF15">
    <property type="entry name" value="URIDINE DIPHOSPHATE GLUCOSE PYROPHOSPHATASE NUDT14"/>
    <property type="match status" value="1"/>
</dbReference>
<keyword evidence="14" id="KW-1185">Reference proteome</keyword>
<proteinExistence type="predicted"/>
<evidence type="ECO:0000256" key="11">
    <source>
        <dbReference type="ARBA" id="ARBA00080475"/>
    </source>
</evidence>
<evidence type="ECO:0000256" key="10">
    <source>
        <dbReference type="ARBA" id="ARBA00071467"/>
    </source>
</evidence>
<evidence type="ECO:0000256" key="8">
    <source>
        <dbReference type="ARBA" id="ARBA00054674"/>
    </source>
</evidence>
<feature type="domain" description="Nudix hydrolase" evidence="12">
    <location>
        <begin position="38"/>
        <end position="197"/>
    </location>
</feature>
<comment type="cofactor">
    <cofactor evidence="1">
        <name>Mg(2+)</name>
        <dbReference type="ChEBI" id="CHEBI:18420"/>
    </cofactor>
</comment>